<dbReference type="OrthoDB" id="430364at2759"/>
<feature type="compositionally biased region" description="Polar residues" evidence="2">
    <location>
        <begin position="460"/>
        <end position="483"/>
    </location>
</feature>
<feature type="coiled-coil region" evidence="1">
    <location>
        <begin position="955"/>
        <end position="996"/>
    </location>
</feature>
<feature type="compositionally biased region" description="Pro residues" evidence="2">
    <location>
        <begin position="88"/>
        <end position="97"/>
    </location>
</feature>
<feature type="region of interest" description="Disordered" evidence="2">
    <location>
        <begin position="1208"/>
        <end position="1236"/>
    </location>
</feature>
<dbReference type="InterPro" id="IPR000904">
    <property type="entry name" value="Sec7_dom"/>
</dbReference>
<dbReference type="EMBL" id="NRSZ01000315">
    <property type="protein sequence ID" value="PNY28027.1"/>
    <property type="molecule type" value="Genomic_DNA"/>
</dbReference>
<reference evidence="5 6" key="1">
    <citation type="submission" date="2017-08" db="EMBL/GenBank/DDBJ databases">
        <title>Harnessing the power of phylogenomics to disentangle the directionality and signatures of interkingdom host jumping in the parasitic fungal genus Tolypocladium.</title>
        <authorList>
            <person name="Quandt C.A."/>
            <person name="Patterson W."/>
            <person name="Spatafora J.W."/>
        </authorList>
    </citation>
    <scope>NUCLEOTIDE SEQUENCE [LARGE SCALE GENOMIC DNA]</scope>
    <source>
        <strain evidence="5 6">CBS 113982</strain>
    </source>
</reference>
<dbReference type="Gene3D" id="2.30.29.30">
    <property type="entry name" value="Pleckstrin-homology domain (PH domain)/Phosphotyrosine-binding domain (PTB)"/>
    <property type="match status" value="1"/>
</dbReference>
<feature type="compositionally biased region" description="Polar residues" evidence="2">
    <location>
        <begin position="1136"/>
        <end position="1169"/>
    </location>
</feature>
<feature type="compositionally biased region" description="Acidic residues" evidence="2">
    <location>
        <begin position="1471"/>
        <end position="1481"/>
    </location>
</feature>
<dbReference type="PROSITE" id="PS50190">
    <property type="entry name" value="SEC7"/>
    <property type="match status" value="1"/>
</dbReference>
<evidence type="ECO:0000256" key="2">
    <source>
        <dbReference type="SAM" id="MobiDB-lite"/>
    </source>
</evidence>
<feature type="region of interest" description="Disordered" evidence="2">
    <location>
        <begin position="1"/>
        <end position="171"/>
    </location>
</feature>
<feature type="compositionally biased region" description="Basic and acidic residues" evidence="2">
    <location>
        <begin position="1223"/>
        <end position="1236"/>
    </location>
</feature>
<dbReference type="SMART" id="SM00222">
    <property type="entry name" value="Sec7"/>
    <property type="match status" value="1"/>
</dbReference>
<protein>
    <submittedName>
        <fullName evidence="5">Protein transport protein sec73</fullName>
    </submittedName>
</protein>
<keyword evidence="6" id="KW-1185">Reference proteome</keyword>
<feature type="compositionally biased region" description="Low complexity" evidence="2">
    <location>
        <begin position="69"/>
        <end position="87"/>
    </location>
</feature>
<dbReference type="Proteomes" id="UP000236621">
    <property type="component" value="Unassembled WGS sequence"/>
</dbReference>
<dbReference type="PROSITE" id="PS50003">
    <property type="entry name" value="PH_DOMAIN"/>
    <property type="match status" value="1"/>
</dbReference>
<feature type="compositionally biased region" description="Basic and acidic residues" evidence="2">
    <location>
        <begin position="1449"/>
        <end position="1470"/>
    </location>
</feature>
<proteinExistence type="predicted"/>
<feature type="compositionally biased region" description="Acidic residues" evidence="2">
    <location>
        <begin position="1433"/>
        <end position="1448"/>
    </location>
</feature>
<feature type="region of interest" description="Disordered" evidence="2">
    <location>
        <begin position="1043"/>
        <end position="1195"/>
    </location>
</feature>
<dbReference type="Gene3D" id="1.10.1000.11">
    <property type="entry name" value="Arf Nucleotide-binding Site Opener,domain 2"/>
    <property type="match status" value="1"/>
</dbReference>
<accession>A0A2K3QKG4</accession>
<organism evidence="5 6">
    <name type="scientific">Tolypocladium capitatum</name>
    <dbReference type="NCBI Taxonomy" id="45235"/>
    <lineage>
        <taxon>Eukaryota</taxon>
        <taxon>Fungi</taxon>
        <taxon>Dikarya</taxon>
        <taxon>Ascomycota</taxon>
        <taxon>Pezizomycotina</taxon>
        <taxon>Sordariomycetes</taxon>
        <taxon>Hypocreomycetidae</taxon>
        <taxon>Hypocreales</taxon>
        <taxon>Ophiocordycipitaceae</taxon>
        <taxon>Tolypocladium</taxon>
    </lineage>
</organism>
<feature type="compositionally biased region" description="Polar residues" evidence="2">
    <location>
        <begin position="414"/>
        <end position="423"/>
    </location>
</feature>
<evidence type="ECO:0000313" key="5">
    <source>
        <dbReference type="EMBL" id="PNY28027.1"/>
    </source>
</evidence>
<feature type="compositionally biased region" description="Basic and acidic residues" evidence="2">
    <location>
        <begin position="287"/>
        <end position="300"/>
    </location>
</feature>
<feature type="compositionally biased region" description="Polar residues" evidence="2">
    <location>
        <begin position="265"/>
        <end position="285"/>
    </location>
</feature>
<dbReference type="CDD" id="cd00171">
    <property type="entry name" value="Sec7"/>
    <property type="match status" value="1"/>
</dbReference>
<dbReference type="FunFam" id="1.10.1000.11:FF:000002">
    <property type="entry name" value="Cytohesin 1"/>
    <property type="match status" value="1"/>
</dbReference>
<dbReference type="SUPFAM" id="SSF48425">
    <property type="entry name" value="Sec7 domain"/>
    <property type="match status" value="1"/>
</dbReference>
<evidence type="ECO:0000259" key="3">
    <source>
        <dbReference type="PROSITE" id="PS50003"/>
    </source>
</evidence>
<keyword evidence="1" id="KW-0175">Coiled coil</keyword>
<dbReference type="GO" id="GO:0005085">
    <property type="term" value="F:guanyl-nucleotide exchange factor activity"/>
    <property type="evidence" value="ECO:0007669"/>
    <property type="project" value="InterPro"/>
</dbReference>
<evidence type="ECO:0000313" key="6">
    <source>
        <dbReference type="Proteomes" id="UP000236621"/>
    </source>
</evidence>
<feature type="compositionally biased region" description="Low complexity" evidence="2">
    <location>
        <begin position="431"/>
        <end position="443"/>
    </location>
</feature>
<feature type="compositionally biased region" description="Gly residues" evidence="2">
    <location>
        <begin position="31"/>
        <end position="50"/>
    </location>
</feature>
<feature type="domain" description="PH" evidence="3">
    <location>
        <begin position="770"/>
        <end position="899"/>
    </location>
</feature>
<feature type="compositionally biased region" description="Polar residues" evidence="2">
    <location>
        <begin position="1085"/>
        <end position="1103"/>
    </location>
</feature>
<dbReference type="PANTHER" id="PTHR10663">
    <property type="entry name" value="GUANYL-NUCLEOTIDE EXCHANGE FACTOR"/>
    <property type="match status" value="1"/>
</dbReference>
<dbReference type="InterPro" id="IPR011993">
    <property type="entry name" value="PH-like_dom_sf"/>
</dbReference>
<dbReference type="GO" id="GO:0032012">
    <property type="term" value="P:regulation of ARF protein signal transduction"/>
    <property type="evidence" value="ECO:0007669"/>
    <property type="project" value="InterPro"/>
</dbReference>
<dbReference type="STRING" id="45235.A0A2K3QKG4"/>
<feature type="compositionally biased region" description="Low complexity" evidence="2">
    <location>
        <begin position="1369"/>
        <end position="1379"/>
    </location>
</feature>
<dbReference type="InterPro" id="IPR035999">
    <property type="entry name" value="Sec7_dom_sf"/>
</dbReference>
<sequence length="1496" mass="163861">MPSLRRRGNVVSETDMRRHTMLAPRASADGNGNGYGYGYGYGNGGGNGNGGDDDDSGVPAPLPRPPSTQRQQQLKHNQNQKQMQMQMPLPPRLPPPIDHVTAQGTLSQLPGRESESESAASRPDTPPVHQETNKHRRFSVLRFRNASDSQLSLRAKQQAEKPPPVPRRIFTSPTPLLAVSALLGTDHAESAPAIVTTAPTNDIMGSKKMASRMSLAAKFRHSNHVPRDDGGNPMAPSWRALRKSFNEERGRSFLAALDEPPSPRPSTQSASASNGTTLNTFTNRQSESSRSDESSADRISHPSPTTTPKRSQASTPLFKLRRAKKTPEPMFPLAHLPQKNATHSFTGSSASLGVGSMPRPASVQSATTPRAAHADRFEDGSASQTSPAAAFFAPGTGLGSGHSSPTRANLLRGRSSTMSSMDRNSTDDHLLPPTTRTSTSTGRKSFGDLFGLSRIRQNSELSRQGSLTPATPASITSKSNSLQLPRGSIVLPERRDDESPAKYLTRVEDVVGRGVIAAALSKGTDPFSAAVLRSYMRSFSFFGDPMDMAIRKLLMEAELPKETQQIDRCLQAFANRYHECNPGIYSSPDQAYFIAFSLLILHTDVFNKNNKHKMQKADYLKNTRGEGIFDDILECFYDNISYTPFIHVEDDLDLSQERIATNKSKKKQLLSANTGDPAKRAAKEPIDPYTLILDGNLDALRPNLKDAMHLDDHYNYLGTAACLNLQDLQKTFFKTGVLQIVSARSRPDAFMSEKTAINPEDAHPGIVDIKITKVGLLWRKDPKKRKTRSPWQEWGAILTGAQLYFFRNTSWVKNLMHQYENHIRAGHDGIPIIFNPPLEEFKPDALMSTHGAVALVDTTYKKHKNAFVYVRQGGLDEVLLADNEDELNDWLAKLNYAAAFRTSGVRMRGVVGGNYDGQGRRGIRRLDGSEATQLIQTPTGPVSIARGRIDHKMAEDIQTARRDGLQRKIAEAERKVEETQRQLEGQLRNARHLQILAPIQPRTREQLLSAAARMAAQLKWTRMEIWRETCHRDILVQDLADDRPASASMATPTKNQAESEPASPSTPRPLVTPLEPKSKQHSGTDKSPQTPTDPGISRVSSAVETAHEVESPSKPAFQTPPQSAAKPHRGQRDASHSASDVGSTRHASISSVAASPVQSPTSTPQARQTSSRDGRGTTSSSKSDPSQDDVDADERDFLKQAGLWEARSGRAAMDKATLSTSAEKAEHGTPAERDKLEKNKIRRSLQRTLREGAGHLSHHRSRKGKEIAAAGASEDTPRDTMLFRGTGSFVVHGKKASVINLGTELQSMSQDDKILARKQLHQQQLLLQQQLAEQPPVFPVPKTEPDDDSHSALEAPSESNESSGRRESTASASTATARSFRLLHRKYSSAQAVRSASAGGRLAVPSDGESEVAVSFSDGRKSPLPPIEKGSENEVEDDDDDDDDDDDEPSKKVVGRAERNQAPRQEQKGEDSDDTDEESLPEPDNLTRRPAQAVNA</sequence>
<dbReference type="InterPro" id="IPR001849">
    <property type="entry name" value="PH_domain"/>
</dbReference>
<feature type="compositionally biased region" description="Polar residues" evidence="2">
    <location>
        <begin position="302"/>
        <end position="315"/>
    </location>
</feature>
<evidence type="ECO:0000256" key="1">
    <source>
        <dbReference type="SAM" id="Coils"/>
    </source>
</evidence>
<feature type="region of interest" description="Disordered" evidence="2">
    <location>
        <begin position="255"/>
        <end position="317"/>
    </location>
</feature>
<feature type="compositionally biased region" description="Polar residues" evidence="2">
    <location>
        <begin position="339"/>
        <end position="351"/>
    </location>
</feature>
<feature type="region of interest" description="Disordered" evidence="2">
    <location>
        <begin position="1250"/>
        <end position="1280"/>
    </location>
</feature>
<feature type="region of interest" description="Disordered" evidence="2">
    <location>
        <begin position="330"/>
        <end position="448"/>
    </location>
</feature>
<dbReference type="SUPFAM" id="SSF50729">
    <property type="entry name" value="PH domain-like"/>
    <property type="match status" value="1"/>
</dbReference>
<dbReference type="Pfam" id="PF01369">
    <property type="entry name" value="Sec7"/>
    <property type="match status" value="1"/>
</dbReference>
<feature type="region of interest" description="Disordered" evidence="2">
    <location>
        <begin position="460"/>
        <end position="487"/>
    </location>
</feature>
<feature type="domain" description="SEC7" evidence="4">
    <location>
        <begin position="482"/>
        <end position="643"/>
    </location>
</feature>
<name>A0A2K3QKG4_9HYPO</name>
<dbReference type="PANTHER" id="PTHR10663:SF405">
    <property type="entry name" value="ARF GUANINE NUCLEOTIDE EXCHANGE FACTOR SYT1"/>
    <property type="match status" value="1"/>
</dbReference>
<gene>
    <name evidence="5" type="ORF">TCAP_02054</name>
</gene>
<comment type="caution">
    <text evidence="5">The sequence shown here is derived from an EMBL/GenBank/DDBJ whole genome shotgun (WGS) entry which is preliminary data.</text>
</comment>
<dbReference type="InterPro" id="IPR023394">
    <property type="entry name" value="Sec7_C_sf"/>
</dbReference>
<evidence type="ECO:0000259" key="4">
    <source>
        <dbReference type="PROSITE" id="PS50190"/>
    </source>
</evidence>
<feature type="compositionally biased region" description="Polar residues" evidence="2">
    <location>
        <begin position="1048"/>
        <end position="1065"/>
    </location>
</feature>
<feature type="region of interest" description="Disordered" evidence="2">
    <location>
        <begin position="1336"/>
        <end position="1496"/>
    </location>
</feature>